<dbReference type="Pfam" id="PF13531">
    <property type="entry name" value="SBP_bac_11"/>
    <property type="match status" value="1"/>
</dbReference>
<name>A0ABN6D1N4_9BURK</name>
<dbReference type="PANTHER" id="PTHR30632">
    <property type="entry name" value="MOLYBDATE-BINDING PERIPLASMIC PROTEIN"/>
    <property type="match status" value="1"/>
</dbReference>
<dbReference type="PIRSF" id="PIRSF004846">
    <property type="entry name" value="ModA"/>
    <property type="match status" value="1"/>
</dbReference>
<accession>A0ABN6D1N4</accession>
<dbReference type="InterPro" id="IPR005950">
    <property type="entry name" value="ModA"/>
</dbReference>
<dbReference type="PANTHER" id="PTHR30632:SF14">
    <property type="entry name" value="TUNGSTATE_MOLYBDATE_CHROMATE-BINDING PROTEIN MODA"/>
    <property type="match status" value="1"/>
</dbReference>
<protein>
    <submittedName>
        <fullName evidence="5">Molybdate-binding protein ModA</fullName>
    </submittedName>
</protein>
<gene>
    <name evidence="5" type="ORF">MIZ03_0769</name>
</gene>
<keyword evidence="2" id="KW-0479">Metal-binding</keyword>
<feature type="chain" id="PRO_5045666607" evidence="4">
    <location>
        <begin position="25"/>
        <end position="252"/>
    </location>
</feature>
<reference evidence="5 6" key="1">
    <citation type="journal article" date="2021" name="Microbiol. Spectr.">
        <title>A Single Bacterium Capable of Oxidation and Reduction of Iron at Circumneutral pH.</title>
        <authorList>
            <person name="Kato S."/>
            <person name="Ohkuma M."/>
        </authorList>
    </citation>
    <scope>NUCLEOTIDE SEQUENCE [LARGE SCALE GENOMIC DNA]</scope>
    <source>
        <strain evidence="5 6">MIZ03</strain>
    </source>
</reference>
<dbReference type="InterPro" id="IPR050682">
    <property type="entry name" value="ModA/WtpA"/>
</dbReference>
<feature type="signal peptide" evidence="4">
    <location>
        <begin position="1"/>
        <end position="24"/>
    </location>
</feature>
<dbReference type="InterPro" id="IPR044084">
    <property type="entry name" value="AvModA-like_subst-bd"/>
</dbReference>
<dbReference type="CDD" id="cd13539">
    <property type="entry name" value="PBP2_AvModA"/>
    <property type="match status" value="1"/>
</dbReference>
<dbReference type="PROSITE" id="PS51257">
    <property type="entry name" value="PROKAR_LIPOPROTEIN"/>
    <property type="match status" value="1"/>
</dbReference>
<evidence type="ECO:0000313" key="6">
    <source>
        <dbReference type="Proteomes" id="UP000824366"/>
    </source>
</evidence>
<sequence>MPSSRLLSLLLASLMGCCATLSYADEVSVAVAANFTGPMEKIAPAFEKATGHKALVAYGTVGKFYAQIKNGAPFEVLVSADDETPIRLEKDGLAEAPSRFTYAIGKLVLWSAKPGLVDDRGEVLKRGGFQRLAIANPKVAVYGAAAVEAMKKLGVDAALESRLVYGENITQTYQFAATGNADLGFVALSQIYKNGQYAPGSYWLVPPTLYPQIRQDAVLLWRGKANVAATAFLAYLKSDAAKQVISAYGYEF</sequence>
<evidence type="ECO:0000256" key="3">
    <source>
        <dbReference type="ARBA" id="ARBA00022729"/>
    </source>
</evidence>
<evidence type="ECO:0000256" key="2">
    <source>
        <dbReference type="ARBA" id="ARBA00022723"/>
    </source>
</evidence>
<keyword evidence="3 4" id="KW-0732">Signal</keyword>
<dbReference type="NCBIfam" id="TIGR01256">
    <property type="entry name" value="modA"/>
    <property type="match status" value="1"/>
</dbReference>
<dbReference type="Proteomes" id="UP000824366">
    <property type="component" value="Chromosome"/>
</dbReference>
<keyword evidence="6" id="KW-1185">Reference proteome</keyword>
<dbReference type="SUPFAM" id="SSF53850">
    <property type="entry name" value="Periplasmic binding protein-like II"/>
    <property type="match status" value="1"/>
</dbReference>
<evidence type="ECO:0000256" key="4">
    <source>
        <dbReference type="SAM" id="SignalP"/>
    </source>
</evidence>
<evidence type="ECO:0000313" key="5">
    <source>
        <dbReference type="EMBL" id="BCO25890.1"/>
    </source>
</evidence>
<evidence type="ECO:0000256" key="1">
    <source>
        <dbReference type="ARBA" id="ARBA00009175"/>
    </source>
</evidence>
<comment type="similarity">
    <text evidence="1">Belongs to the bacterial solute-binding protein ModA family.</text>
</comment>
<proteinExistence type="inferred from homology"/>
<dbReference type="Gene3D" id="3.40.190.10">
    <property type="entry name" value="Periplasmic binding protein-like II"/>
    <property type="match status" value="2"/>
</dbReference>
<dbReference type="RefSeq" id="WP_223908389.1">
    <property type="nucleotide sequence ID" value="NZ_AP024238.1"/>
</dbReference>
<dbReference type="EMBL" id="AP024238">
    <property type="protein sequence ID" value="BCO25890.1"/>
    <property type="molecule type" value="Genomic_DNA"/>
</dbReference>
<organism evidence="5 6">
    <name type="scientific">Rhodoferax lithotrophicus</name>
    <dbReference type="NCBI Taxonomy" id="2798804"/>
    <lineage>
        <taxon>Bacteria</taxon>
        <taxon>Pseudomonadati</taxon>
        <taxon>Pseudomonadota</taxon>
        <taxon>Betaproteobacteria</taxon>
        <taxon>Burkholderiales</taxon>
        <taxon>Comamonadaceae</taxon>
        <taxon>Rhodoferax</taxon>
    </lineage>
</organism>